<evidence type="ECO:0000313" key="9">
    <source>
        <dbReference type="EMBL" id="NNV55164.1"/>
    </source>
</evidence>
<dbReference type="GO" id="GO:0006950">
    <property type="term" value="P:response to stress"/>
    <property type="evidence" value="ECO:0007669"/>
    <property type="project" value="UniProtKB-ARBA"/>
</dbReference>
<evidence type="ECO:0000259" key="8">
    <source>
        <dbReference type="PROSITE" id="PS51645"/>
    </source>
</evidence>
<evidence type="ECO:0000313" key="10">
    <source>
        <dbReference type="Proteomes" id="UP000598971"/>
    </source>
</evidence>
<dbReference type="SUPFAM" id="SSF52425">
    <property type="entry name" value="Cryptochrome/photolyase, N-terminal domain"/>
    <property type="match status" value="1"/>
</dbReference>
<dbReference type="Proteomes" id="UP000598971">
    <property type="component" value="Unassembled WGS sequence"/>
</dbReference>
<dbReference type="PRINTS" id="PR00147">
    <property type="entry name" value="DNAPHOTLYASE"/>
</dbReference>
<dbReference type="EMBL" id="WHPF01000004">
    <property type="protein sequence ID" value="NNV55164.1"/>
    <property type="molecule type" value="Genomic_DNA"/>
</dbReference>
<feature type="binding site" evidence="5">
    <location>
        <begin position="259"/>
        <end position="266"/>
    </location>
    <ligand>
        <name>FAD</name>
        <dbReference type="ChEBI" id="CHEBI:57692"/>
    </ligand>
</feature>
<gene>
    <name evidence="9" type="ORF">GD597_06820</name>
</gene>
<comment type="cofactor">
    <cofactor evidence="1">
        <name>(6R)-5,10-methylene-5,6,7,8-tetrahydrofolate</name>
        <dbReference type="ChEBI" id="CHEBI:15636"/>
    </cofactor>
</comment>
<dbReference type="GO" id="GO:0009416">
    <property type="term" value="P:response to light stimulus"/>
    <property type="evidence" value="ECO:0007669"/>
    <property type="project" value="TreeGrafter"/>
</dbReference>
<dbReference type="InterPro" id="IPR002081">
    <property type="entry name" value="Cryptochrome/DNA_photolyase_1"/>
</dbReference>
<feature type="site" description="Electron transfer via tryptophanyl radical" evidence="6">
    <location>
        <position position="291"/>
    </location>
</feature>
<dbReference type="InterPro" id="IPR006050">
    <property type="entry name" value="DNA_photolyase_N"/>
</dbReference>
<feature type="binding site" evidence="5">
    <location>
        <begin position="357"/>
        <end position="359"/>
    </location>
    <ligand>
        <name>FAD</name>
        <dbReference type="ChEBI" id="CHEBI:57692"/>
    </ligand>
</feature>
<dbReference type="RefSeq" id="WP_171607092.1">
    <property type="nucleotide sequence ID" value="NZ_WHPF01000004.1"/>
</dbReference>
<keyword evidence="4 7" id="KW-0157">Chromophore</keyword>
<evidence type="ECO:0000256" key="3">
    <source>
        <dbReference type="ARBA" id="ARBA00022827"/>
    </source>
</evidence>
<dbReference type="SUPFAM" id="SSF48173">
    <property type="entry name" value="Cryptochrome/photolyase FAD-binding domain"/>
    <property type="match status" value="1"/>
</dbReference>
<evidence type="ECO:0000256" key="2">
    <source>
        <dbReference type="ARBA" id="ARBA00022630"/>
    </source>
</evidence>
<evidence type="ECO:0000256" key="1">
    <source>
        <dbReference type="ARBA" id="ARBA00001932"/>
    </source>
</evidence>
<dbReference type="PROSITE" id="PS00691">
    <property type="entry name" value="DNA_PHOTOLYASES_1_2"/>
    <property type="match status" value="1"/>
</dbReference>
<dbReference type="PROSITE" id="PS00394">
    <property type="entry name" value="DNA_PHOTOLYASES_1_1"/>
    <property type="match status" value="1"/>
</dbReference>
<dbReference type="AlphaFoldDB" id="A0A8J8FHI9"/>
<reference evidence="9" key="1">
    <citation type="submission" date="2019-10" db="EMBL/GenBank/DDBJ databases">
        <title>Draft genome sequence of Panacibacter sp. KCS-6.</title>
        <authorList>
            <person name="Yim K.J."/>
        </authorList>
    </citation>
    <scope>NUCLEOTIDE SEQUENCE</scope>
    <source>
        <strain evidence="9">KCS-6</strain>
    </source>
</reference>
<dbReference type="GO" id="GO:0003677">
    <property type="term" value="F:DNA binding"/>
    <property type="evidence" value="ECO:0007669"/>
    <property type="project" value="TreeGrafter"/>
</dbReference>
<feature type="site" description="Electron transfer via tryptophanyl radical" evidence="6">
    <location>
        <position position="367"/>
    </location>
</feature>
<dbReference type="GO" id="GO:0003904">
    <property type="term" value="F:deoxyribodipyrimidine photo-lyase activity"/>
    <property type="evidence" value="ECO:0007669"/>
    <property type="project" value="TreeGrafter"/>
</dbReference>
<dbReference type="PANTHER" id="PTHR11455">
    <property type="entry name" value="CRYPTOCHROME"/>
    <property type="match status" value="1"/>
</dbReference>
<dbReference type="InterPro" id="IPR018394">
    <property type="entry name" value="DNA_photolyase_1_CS_C"/>
</dbReference>
<comment type="cofactor">
    <cofactor evidence="5">
        <name>FAD</name>
        <dbReference type="ChEBI" id="CHEBI:57692"/>
    </cofactor>
    <text evidence="5">Binds 1 FAD per subunit.</text>
</comment>
<dbReference type="Gene3D" id="1.25.40.80">
    <property type="match status" value="1"/>
</dbReference>
<dbReference type="Pfam" id="PF03441">
    <property type="entry name" value="FAD_binding_7"/>
    <property type="match status" value="1"/>
</dbReference>
<sequence length="437" mass="50797">MKAEVNIFWFRRDLRLTDNTALFHALNSGIPVVPIFIFDTNILDDLDDKTDARVNFIHASVQNLQQQLIAAGASLEVYYGKPIAVIENLLEKYIIKHLFTNHDYEPYAQNRDAAVGALLEKKGATMYTYKDQVIFEKNEVLKDDGKPYTVFTPYSKKWKACLKENTFYHFKSETLLHAFFKQTPKAIPSLEQIGFSKTNIPFPTKETDTTIIKQYALQRDFPALKNGTSKLGIHLRFGTISIRALARESIILSETFLNELIWRDFYHMILWHFPHIAHGKAFRAEYDLIPWRNEEVLFQHWCEGKTGYPIVDAGMRELNTTGFMHNRVRMITASFLTKHLLIDWRWGEAYFAKKLLDFDFAANNGGWQWAAGSGCDAAPYFRVFNPTLQTEKFDKQLIYINKWVPELNSFNYPKPIVNHELARKRAIEVYSSVLKKQ</sequence>
<keyword evidence="3 5" id="KW-0274">FAD</keyword>
<dbReference type="GO" id="GO:0006139">
    <property type="term" value="P:nucleobase-containing compound metabolic process"/>
    <property type="evidence" value="ECO:0007669"/>
    <property type="project" value="UniProtKB-ARBA"/>
</dbReference>
<dbReference type="Gene3D" id="3.40.50.620">
    <property type="entry name" value="HUPs"/>
    <property type="match status" value="1"/>
</dbReference>
<feature type="domain" description="Photolyase/cryptochrome alpha/beta" evidence="8">
    <location>
        <begin position="4"/>
        <end position="134"/>
    </location>
</feature>
<dbReference type="Pfam" id="PF00875">
    <property type="entry name" value="DNA_photolyase"/>
    <property type="match status" value="1"/>
</dbReference>
<dbReference type="InterPro" id="IPR036155">
    <property type="entry name" value="Crypto/Photolyase_N_sf"/>
</dbReference>
<evidence type="ECO:0000256" key="7">
    <source>
        <dbReference type="RuleBase" id="RU004182"/>
    </source>
</evidence>
<dbReference type="InterPro" id="IPR005101">
    <property type="entry name" value="Cryptochr/Photolyase_FAD-bd"/>
</dbReference>
<keyword evidence="10" id="KW-1185">Reference proteome</keyword>
<feature type="binding site" evidence="5">
    <location>
        <position position="256"/>
    </location>
    <ligand>
        <name>FAD</name>
        <dbReference type="ChEBI" id="CHEBI:57692"/>
    </ligand>
</feature>
<feature type="site" description="Electron transfer via tryptophanyl radical" evidence="6">
    <location>
        <position position="344"/>
    </location>
</feature>
<accession>A0A8J8FHI9</accession>
<name>A0A8J8FHI9_9BACT</name>
<keyword evidence="2 5" id="KW-0285">Flavoprotein</keyword>
<dbReference type="InterPro" id="IPR014729">
    <property type="entry name" value="Rossmann-like_a/b/a_fold"/>
</dbReference>
<protein>
    <submittedName>
        <fullName evidence="9">Deoxyribodipyrimidine photo-lyase</fullName>
    </submittedName>
</protein>
<feature type="binding site" evidence="5">
    <location>
        <position position="215"/>
    </location>
    <ligand>
        <name>FAD</name>
        <dbReference type="ChEBI" id="CHEBI:57692"/>
    </ligand>
</feature>
<dbReference type="PROSITE" id="PS51645">
    <property type="entry name" value="PHR_CRY_ALPHA_BETA"/>
    <property type="match status" value="1"/>
</dbReference>
<organism evidence="9 10">
    <name type="scientific">Limnovirga soli</name>
    <dbReference type="NCBI Taxonomy" id="2656915"/>
    <lineage>
        <taxon>Bacteria</taxon>
        <taxon>Pseudomonadati</taxon>
        <taxon>Bacteroidota</taxon>
        <taxon>Chitinophagia</taxon>
        <taxon>Chitinophagales</taxon>
        <taxon>Chitinophagaceae</taxon>
        <taxon>Limnovirga</taxon>
    </lineage>
</organism>
<comment type="similarity">
    <text evidence="7">Belongs to the DNA photolyase family.</text>
</comment>
<evidence type="ECO:0000256" key="4">
    <source>
        <dbReference type="ARBA" id="ARBA00022991"/>
    </source>
</evidence>
<dbReference type="GO" id="GO:0071949">
    <property type="term" value="F:FAD binding"/>
    <property type="evidence" value="ECO:0007669"/>
    <property type="project" value="TreeGrafter"/>
</dbReference>
<comment type="caution">
    <text evidence="9">The sequence shown here is derived from an EMBL/GenBank/DDBJ whole genome shotgun (WGS) entry which is preliminary data.</text>
</comment>
<evidence type="ECO:0000256" key="6">
    <source>
        <dbReference type="PIRSR" id="PIRSR602081-2"/>
    </source>
</evidence>
<proteinExistence type="inferred from homology"/>
<dbReference type="Gene3D" id="1.10.579.10">
    <property type="entry name" value="DNA Cyclobutane Dipyrimidine Photolyase, subunit A, domain 3"/>
    <property type="match status" value="1"/>
</dbReference>
<evidence type="ECO:0000256" key="5">
    <source>
        <dbReference type="PIRSR" id="PIRSR602081-1"/>
    </source>
</evidence>
<dbReference type="InterPro" id="IPR036134">
    <property type="entry name" value="Crypto/Photolyase_FAD-like_sf"/>
</dbReference>
<dbReference type="PANTHER" id="PTHR11455:SF9">
    <property type="entry name" value="CRYPTOCHROME CIRCADIAN CLOCK 5 ISOFORM X1"/>
    <property type="match status" value="1"/>
</dbReference>